<evidence type="ECO:0000313" key="2">
    <source>
        <dbReference type="EMBL" id="KAK7028785.1"/>
    </source>
</evidence>
<feature type="region of interest" description="Disordered" evidence="1">
    <location>
        <begin position="206"/>
        <end position="232"/>
    </location>
</feature>
<sequence length="716" mass="77843">MSKIYPSFSMLRSALFTGAGPKLCLPLRRLLFPDTTAAPSLASPPDAPFRRCSVAPSALSALLRCSATSSSRRSPFPHTTTHHRLFLLRRVLDAAVHVVAAPVTFNGDAPFAPITLATAPVTLLTEPLPTVAFCCSHHHRRPAHHVPVPPHRPRVAAPSSPLPSDAYLPATCSHAVNTAKLSPPPLDPPFSLIQYLTIAIPPPSTPAPRVYLPQPPSSKRSQPPTSLKSSSLARVDDWVHVNAVLSPLTPSTHYNADPTRTKTHPAHLPGYLKHTARQPESATYRIGACLQRCPQPLPSADLPLPITRNSASATPTRSVSQRPHIQHAQTAAFPSTTPTPALIPPTPTIQRCVGSAVLGDERASPALTRPAPPSFLALYISYPHPAPSVPTTSATRLHQVVTPPPPPFAKMYLSSPLPAALPLHPRSRIRRCFTRLDRCARREYPAPATSFQCPPFRIINTTNPCLYFFTPAPSRRSPPATAAANLLLGVCPSADQRQTRPSFPPPSTSTRSCLLALPPPRQQSSTRHILPPPSFVPARALFVDTASLPPTNRPRSPPLLSSSKLDDTSHLDAKPYIDAYSTSRLVLPRLSGTGCFFSITYYHDIFSHNRRRARRNYGLRWREGHRNSLIHFTGALTSSVIPVSLPTFYVLSCGFDNLTPPTLPSSLAVTFVLSAHLNPPNRAVGTASLLNRRDVLAGPDHRPYEHVSVEMYFWAG</sequence>
<evidence type="ECO:0000256" key="1">
    <source>
        <dbReference type="SAM" id="MobiDB-lite"/>
    </source>
</evidence>
<accession>A0AAW0BRH3</accession>
<keyword evidence="3" id="KW-1185">Reference proteome</keyword>
<organism evidence="2 3">
    <name type="scientific">Favolaschia claudopus</name>
    <dbReference type="NCBI Taxonomy" id="2862362"/>
    <lineage>
        <taxon>Eukaryota</taxon>
        <taxon>Fungi</taxon>
        <taxon>Dikarya</taxon>
        <taxon>Basidiomycota</taxon>
        <taxon>Agaricomycotina</taxon>
        <taxon>Agaricomycetes</taxon>
        <taxon>Agaricomycetidae</taxon>
        <taxon>Agaricales</taxon>
        <taxon>Marasmiineae</taxon>
        <taxon>Mycenaceae</taxon>
        <taxon>Favolaschia</taxon>
    </lineage>
</organism>
<gene>
    <name evidence="2" type="ORF">R3P38DRAFT_3519272</name>
</gene>
<feature type="compositionally biased region" description="Polar residues" evidence="1">
    <location>
        <begin position="308"/>
        <end position="323"/>
    </location>
</feature>
<feature type="compositionally biased region" description="Low complexity" evidence="1">
    <location>
        <begin position="217"/>
        <end position="226"/>
    </location>
</feature>
<reference evidence="2 3" key="1">
    <citation type="journal article" date="2024" name="J Genomics">
        <title>Draft genome sequencing and assembly of Favolaschia claudopus CIRM-BRFM 2984 isolated from oak limbs.</title>
        <authorList>
            <person name="Navarro D."/>
            <person name="Drula E."/>
            <person name="Chaduli D."/>
            <person name="Cazenave R."/>
            <person name="Ahrendt S."/>
            <person name="Wang J."/>
            <person name="Lipzen A."/>
            <person name="Daum C."/>
            <person name="Barry K."/>
            <person name="Grigoriev I.V."/>
            <person name="Favel A."/>
            <person name="Rosso M.N."/>
            <person name="Martin F."/>
        </authorList>
    </citation>
    <scope>NUCLEOTIDE SEQUENCE [LARGE SCALE GENOMIC DNA]</scope>
    <source>
        <strain evidence="2 3">CIRM-BRFM 2984</strain>
    </source>
</reference>
<comment type="caution">
    <text evidence="2">The sequence shown here is derived from an EMBL/GenBank/DDBJ whole genome shotgun (WGS) entry which is preliminary data.</text>
</comment>
<name>A0AAW0BRH3_9AGAR</name>
<feature type="compositionally biased region" description="Low complexity" evidence="1">
    <location>
        <begin position="328"/>
        <end position="340"/>
    </location>
</feature>
<protein>
    <submittedName>
        <fullName evidence="2">Uncharacterized protein</fullName>
    </submittedName>
</protein>
<dbReference type="EMBL" id="JAWWNJ010000028">
    <property type="protein sequence ID" value="KAK7028785.1"/>
    <property type="molecule type" value="Genomic_DNA"/>
</dbReference>
<feature type="region of interest" description="Disordered" evidence="1">
    <location>
        <begin position="308"/>
        <end position="346"/>
    </location>
</feature>
<proteinExistence type="predicted"/>
<dbReference type="Proteomes" id="UP001362999">
    <property type="component" value="Unassembled WGS sequence"/>
</dbReference>
<evidence type="ECO:0000313" key="3">
    <source>
        <dbReference type="Proteomes" id="UP001362999"/>
    </source>
</evidence>
<dbReference type="AlphaFoldDB" id="A0AAW0BRH3"/>